<evidence type="ECO:0000313" key="7">
    <source>
        <dbReference type="EMBL" id="CAG9856965.1"/>
    </source>
</evidence>
<dbReference type="Proteomes" id="UP001153712">
    <property type="component" value="Chromosome 13"/>
</dbReference>
<evidence type="ECO:0000313" key="8">
    <source>
        <dbReference type="Proteomes" id="UP001153712"/>
    </source>
</evidence>
<dbReference type="GO" id="GO:0030488">
    <property type="term" value="P:tRNA methylation"/>
    <property type="evidence" value="ECO:0007669"/>
    <property type="project" value="TreeGrafter"/>
</dbReference>
<comment type="similarity">
    <text evidence="1">Belongs to the THADA family.</text>
</comment>
<dbReference type="Gene3D" id="1.25.10.10">
    <property type="entry name" value="Leucine-rich Repeat Variant"/>
    <property type="match status" value="1"/>
</dbReference>
<feature type="domain" description="tRNA (32-2'-O)-methyltransferase regulator THADA-like C-terminal TPR repeats region" evidence="6">
    <location>
        <begin position="1121"/>
        <end position="1272"/>
    </location>
</feature>
<dbReference type="PANTHER" id="PTHR14387">
    <property type="entry name" value="THADA/DEATH RECEPTOR INTERACTING PROTEIN"/>
    <property type="match status" value="1"/>
</dbReference>
<sequence length="1821" mass="208948">MSSSSEEDLFGPDLVFVNRPLGIQEGSNLKKILSELEETTKEIDQKKLVKDTVDIYLNSPRDSRENVEARNSLLEFFTRFNSKRVVRKYLTDVVAKNDLINPLVEIKSREILDETKDNLTVDIKAAVDLLNFVTYTQNSSKFNYESLVQHLFPLYYVIYRGIVSHSRWNFEQLKPVIEEIFALLNVVLKQILTVFVKDIPYNTIVSEEYSLNLILLSYGLIQHESIGFDSKTKAGLVLTHSFAVMPEKYIHYFKFKDCPSLELLEEYNGGTFGVLDFQLDPFTEPDEIVIVYASILNVVPKEKLCRIRVGHENLLCILYAGLMELAEKMTSVAHVIVEISRTLSILCKQMKDAPLDSMEKLFVRGISFVWSHIEHFIDTVRSYTKQFFIELIVIAGHHKANGHNSLCEIVMGKIEMLSCKHKSKLLALEYISEHIGCSYLLERCESLPEDLLKVVSMPGVSEEACKCYMALMEKHQQNVDKEAWLNVWISPVTRLSAKCARSAASCQEIITRAFRIYPAVLRKIFTSECTGSVHECRVLLKCLQHARTNGTELSVEDGEKSDSYWRGWIEKGKLENFMFYQDDVVRITVLAVLAECQKSTELFLDWELNFLLKYLRYNVSTQSPCYRMQMSGYYAKALSRFNAGFRAIQRNLSIAVKESRADERFIYEELQKAYKCFVKRFAEFLISNLTFDSNHYRRFISLELLLVVRESDAVDDWLDLWSENDVKNCHSILFDNYEENKKMAAALLDRLPTSAIGFNNIEFTFKYMQQCLNIAMSVKPSKTLSAAYVLRVCANSPYFYEMSVYGLNEDDSNANRFRDSTLNMLVILTGKLVSQTNLAVDVYNPDVANFGLLQSIRYLLQGRDMSVNGESWSGLFEHLVTVCLNMKERIMPIVCDPSPEGFLPDADRAGRRDGDGSAKAQLIVVHAWRTMKEMTQLLGEIVRQTVKLERTTPLRMTSDKLLIDVGAFFVDIFVASKHRGVFEQAYVAFSVICRSFWVSSNPILNRLPEMWLDDALRLCIGETRSEQLCPTRRSAGLPFLILGILSSEPVFDKRRFHDAITTLFKTCENLDSSNDECRMHCMNVLRAMFRHSRLGEFVASYVAQAVIIAVTGFKSDAWGVRNSATLLYAALMTRMFGVQRTQDSDDLCMKNRLTVRVFFVRYPELFRFLLETLREDCGDRTSLLLHPVLMILARLYPSHFEEYNKQMDEYIPHLTTCLSNPAFRTRELAARASVSFIRSEQVLGHLDGLFGTLSNEGINDNQAHGYLLQVMYVLRVNTVQGLDVTVFIERTIHILKSFNNRFSHMTMTLYMEVLFALLQAYPKYEDLETLKTVMRILSKQTASCQAPTTSKSRLAPVRMSLILFIILHKFEETELTYRTVTDQLTHQLHRGDIHAKTYCLNLLVYLNRRHCGLEHPLYKTDDLRTPSDVRSLVDALSKSTIAKLLTNSHEAVKRFLAEELKTGRCVRVEDRAAFYVLFIYYPCVTKRLNANKQETLRALLGACDGRDEEAACSVVCCASAFLLQVDYRVLKYDELIGALMESSSPAASEARRLAVCELLTKNYVLYCNEDRILNDDNLLKVLNIIMVLLEDDDITIRNSMSEFASVLNVRITIGNNSKQPIPGQRWMIIPEKAREDLLTLASIILPKDKAICFLFSWCCRHFPDSSNNDSSEVFESGELNLYAENVSFRGHCNKLLYKLLWTLEDDLSYDDKSIFIEEHALLVTTRLLDSLLKNDSPMMLYKTKESVICVLKSTVKFLERVEVNGNFVGDFRTYLCDTVLGYLTKHVEYSDSFSVEWIIRRIYDPVFIPKAALVRQMSDEL</sequence>
<dbReference type="Pfam" id="PF25151">
    <property type="entry name" value="TPR_Trm732_C"/>
    <property type="match status" value="1"/>
</dbReference>
<reference evidence="7" key="1">
    <citation type="submission" date="2022-01" db="EMBL/GenBank/DDBJ databases">
        <authorList>
            <person name="King R."/>
        </authorList>
    </citation>
    <scope>NUCLEOTIDE SEQUENCE</scope>
</reference>
<dbReference type="Pfam" id="PF10350">
    <property type="entry name" value="DUF2428"/>
    <property type="match status" value="1"/>
</dbReference>
<dbReference type="SUPFAM" id="SSF48371">
    <property type="entry name" value="ARM repeat"/>
    <property type="match status" value="2"/>
</dbReference>
<evidence type="ECO:0000256" key="2">
    <source>
        <dbReference type="ARBA" id="ARBA00022694"/>
    </source>
</evidence>
<dbReference type="InterPro" id="IPR056843">
    <property type="entry name" value="THADA-like_TPR"/>
</dbReference>
<evidence type="ECO:0000256" key="3">
    <source>
        <dbReference type="ARBA" id="ARBA00035698"/>
    </source>
</evidence>
<gene>
    <name evidence="7" type="ORF">PHYEVI_LOCUS3376</name>
</gene>
<feature type="domain" description="DUF2428" evidence="4">
    <location>
        <begin position="875"/>
        <end position="1118"/>
    </location>
</feature>
<evidence type="ECO:0000256" key="1">
    <source>
        <dbReference type="ARBA" id="ARBA00010409"/>
    </source>
</evidence>
<dbReference type="PANTHER" id="PTHR14387:SF7">
    <property type="entry name" value="THYROID ADENOMA-ASSOCIATED PROTEIN"/>
    <property type="match status" value="1"/>
</dbReference>
<organism evidence="7 8">
    <name type="scientific">Phyllotreta striolata</name>
    <name type="common">Striped flea beetle</name>
    <name type="synonym">Crioceris striolata</name>
    <dbReference type="NCBI Taxonomy" id="444603"/>
    <lineage>
        <taxon>Eukaryota</taxon>
        <taxon>Metazoa</taxon>
        <taxon>Ecdysozoa</taxon>
        <taxon>Arthropoda</taxon>
        <taxon>Hexapoda</taxon>
        <taxon>Insecta</taxon>
        <taxon>Pterygota</taxon>
        <taxon>Neoptera</taxon>
        <taxon>Endopterygota</taxon>
        <taxon>Coleoptera</taxon>
        <taxon>Polyphaga</taxon>
        <taxon>Cucujiformia</taxon>
        <taxon>Chrysomeloidea</taxon>
        <taxon>Chrysomelidae</taxon>
        <taxon>Galerucinae</taxon>
        <taxon>Alticini</taxon>
        <taxon>Phyllotreta</taxon>
    </lineage>
</organism>
<dbReference type="InterPro" id="IPR011989">
    <property type="entry name" value="ARM-like"/>
</dbReference>
<proteinExistence type="inferred from homology"/>
<dbReference type="OrthoDB" id="73997at2759"/>
<evidence type="ECO:0000259" key="5">
    <source>
        <dbReference type="Pfam" id="PF25150"/>
    </source>
</evidence>
<dbReference type="EMBL" id="OU900106">
    <property type="protein sequence ID" value="CAG9856965.1"/>
    <property type="molecule type" value="Genomic_DNA"/>
</dbReference>
<accession>A0A9N9TF91</accession>
<dbReference type="GO" id="GO:0005829">
    <property type="term" value="C:cytosol"/>
    <property type="evidence" value="ECO:0007669"/>
    <property type="project" value="TreeGrafter"/>
</dbReference>
<keyword evidence="2" id="KW-0819">tRNA processing</keyword>
<evidence type="ECO:0000259" key="6">
    <source>
        <dbReference type="Pfam" id="PF25151"/>
    </source>
</evidence>
<feature type="domain" description="tRNA (32-2'-O)-methyltransferase regulator THADA-like TPR repeats region" evidence="5">
    <location>
        <begin position="484"/>
        <end position="716"/>
    </location>
</feature>
<dbReference type="Pfam" id="PF25150">
    <property type="entry name" value="TPR_Trm732"/>
    <property type="match status" value="1"/>
</dbReference>
<name>A0A9N9TF91_PHYSR</name>
<dbReference type="InterPro" id="IPR056842">
    <property type="entry name" value="THADA-like_TPR_C"/>
</dbReference>
<protein>
    <recommendedName>
        <fullName evidence="3">tRNA (32-2'-O)-methyltransferase regulator THADA</fullName>
    </recommendedName>
</protein>
<dbReference type="InterPro" id="IPR051954">
    <property type="entry name" value="tRNA_methyltransferase_THADA"/>
</dbReference>
<dbReference type="InterPro" id="IPR016024">
    <property type="entry name" value="ARM-type_fold"/>
</dbReference>
<dbReference type="InterPro" id="IPR019442">
    <property type="entry name" value="THADA/TRM732_DUF2428"/>
</dbReference>
<evidence type="ECO:0000259" key="4">
    <source>
        <dbReference type="Pfam" id="PF10350"/>
    </source>
</evidence>
<keyword evidence="8" id="KW-1185">Reference proteome</keyword>